<reference evidence="3 5" key="1">
    <citation type="submission" date="2018-06" db="EMBL/GenBank/DDBJ databases">
        <authorList>
            <consortium name="Pathogen Informatics"/>
            <person name="Doyle S."/>
        </authorList>
    </citation>
    <scope>NUCLEOTIDE SEQUENCE [LARGE SCALE GENOMIC DNA]</scope>
    <source>
        <strain evidence="3 5">NCTC13093</strain>
    </source>
</reference>
<feature type="domain" description="Transposase IS4-like" evidence="2">
    <location>
        <begin position="250"/>
        <end position="595"/>
    </location>
</feature>
<name>A0A2X0V9S8_9GAMM</name>
<dbReference type="GO" id="GO:0006313">
    <property type="term" value="P:DNA transposition"/>
    <property type="evidence" value="ECO:0007669"/>
    <property type="project" value="InterPro"/>
</dbReference>
<organism evidence="3 5">
    <name type="scientific">Anaerobiospirillum thomasii</name>
    <dbReference type="NCBI Taxonomy" id="179995"/>
    <lineage>
        <taxon>Bacteria</taxon>
        <taxon>Pseudomonadati</taxon>
        <taxon>Pseudomonadota</taxon>
        <taxon>Gammaproteobacteria</taxon>
        <taxon>Aeromonadales</taxon>
        <taxon>Succinivibrionaceae</taxon>
        <taxon>Anaerobiospirillum</taxon>
    </lineage>
</organism>
<dbReference type="Proteomes" id="UP000250086">
    <property type="component" value="Unassembled WGS sequence"/>
</dbReference>
<dbReference type="RefSeq" id="WP_113744017.1">
    <property type="nucleotide sequence ID" value="NZ_UAPV01000001.1"/>
</dbReference>
<dbReference type="EMBL" id="UAPV01000001">
    <property type="protein sequence ID" value="SPT69886.1"/>
    <property type="molecule type" value="Genomic_DNA"/>
</dbReference>
<gene>
    <name evidence="3" type="ORF">NCTC13093_01277</name>
    <name evidence="4" type="ORF">NCTC13093_01688</name>
</gene>
<dbReference type="Pfam" id="PF01609">
    <property type="entry name" value="DDE_Tnp_1"/>
    <property type="match status" value="1"/>
</dbReference>
<protein>
    <submittedName>
        <fullName evidence="3">Transposase</fullName>
    </submittedName>
</protein>
<keyword evidence="1" id="KW-0175">Coiled coil</keyword>
<dbReference type="AlphaFoldDB" id="A0A2X0V9S8"/>
<feature type="coiled-coil region" evidence="1">
    <location>
        <begin position="90"/>
        <end position="117"/>
    </location>
</feature>
<evidence type="ECO:0000313" key="3">
    <source>
        <dbReference type="EMBL" id="SPT69886.1"/>
    </source>
</evidence>
<evidence type="ECO:0000259" key="2">
    <source>
        <dbReference type="Pfam" id="PF01609"/>
    </source>
</evidence>
<accession>A0A2X0V9S8</accession>
<dbReference type="GO" id="GO:0003677">
    <property type="term" value="F:DNA binding"/>
    <property type="evidence" value="ECO:0007669"/>
    <property type="project" value="InterPro"/>
</dbReference>
<evidence type="ECO:0000313" key="4">
    <source>
        <dbReference type="EMBL" id="SPT70279.1"/>
    </source>
</evidence>
<sequence>MASKDKNQDHPVFKNVVASKRTYAYALLQGKSVWNAEKGYSTRVAPTQIGSIKSKDGIGECVFNINFLSENPEFIPWKVIRVGQGKFEYERRSEAEIKEIKQKLADSQDILDDIKANPSKPGIRTKASVARNSGTATPKTCGTARKFGDYYLLKSFMDKMPSFNILKKIMPDDKYILLVYMIMTCLSKGIKSISYEIEAFVREHALDLDINSYKDHIQRLYKYIDENGVINEFAKFKTQYHKKKNGNKHMQFLALDGTNVDNAGNCLTKAQYGKSKSGTDNKVINFITLVDQSTHELFSTVTYAGNITDVLTVESVCRQLVDRGAGDNISLVCDRGFWSINNISAMLEHNISFVCNCNIAKSKLIKEQVDAISRDLLRDRGLVFSSSADITDTAPKLLAGKTIQLPWSYTQKILSKMARENNESYKPVRQKEKNLYVHFIFSREIYEESMNKYRVLIKELNDAYDIASNWQEVIAGKEPSELTAAHTNLLKDKLVDLFQYSDEVADTDSSFDKNAQPQQRYYPRYYAISRLCRQIATRVLVSDCVDNVIEANEIYAQRNNVEVGYSIIKGELGGSTLNASTDKTVNAKVFILSLASEVQRQMLEANKAFNKEQIKNNLPPVKLCHNSFRGTLRSLEAIEATIDKENGSIIFSGGILKRQSELIRSFGIEPLDTLTRAAYAKEEGFSFKR</sequence>
<dbReference type="InterPro" id="IPR002559">
    <property type="entry name" value="Transposase_11"/>
</dbReference>
<proteinExistence type="predicted"/>
<dbReference type="GO" id="GO:0004803">
    <property type="term" value="F:transposase activity"/>
    <property type="evidence" value="ECO:0007669"/>
    <property type="project" value="InterPro"/>
</dbReference>
<keyword evidence="5" id="KW-1185">Reference proteome</keyword>
<dbReference type="EMBL" id="UAPV01000001">
    <property type="protein sequence ID" value="SPT70279.1"/>
    <property type="molecule type" value="Genomic_DNA"/>
</dbReference>
<evidence type="ECO:0000313" key="5">
    <source>
        <dbReference type="Proteomes" id="UP000250086"/>
    </source>
</evidence>
<evidence type="ECO:0000256" key="1">
    <source>
        <dbReference type="SAM" id="Coils"/>
    </source>
</evidence>